<keyword evidence="2" id="KW-1185">Reference proteome</keyword>
<evidence type="ECO:0000313" key="3">
    <source>
        <dbReference type="RefSeq" id="XP_040928955.1"/>
    </source>
</evidence>
<gene>
    <name evidence="3" type="primary">LOC121202620</name>
</gene>
<dbReference type="RefSeq" id="XP_040928955.1">
    <property type="nucleotide sequence ID" value="XM_041073021.2"/>
</dbReference>
<dbReference type="GeneID" id="121202620"/>
<dbReference type="KEGG" id="bspl:121202620"/>
<evidence type="ECO:0000256" key="1">
    <source>
        <dbReference type="SAM" id="MobiDB-lite"/>
    </source>
</evidence>
<accession>A0A8M1HKE4</accession>
<proteinExistence type="predicted"/>
<protein>
    <submittedName>
        <fullName evidence="3">Uncharacterized protein LOC121202620 isoform X1</fullName>
    </submittedName>
</protein>
<sequence length="220" mass="24649">MNVFNWPKTTCGTFCCCSCSFLPPPLSLLSSPTPTRPGAVKTGGRGFVLDHRRWPAPMRRVIDDLLTKYQGQEDMLRLVDHEYAALVHKSFIDPNSLLHPTTNLHISHQLNTTSLNISPETVQVTQQLSDSGSGRDKRRSRQKPVILVGSANRGTTTMVPRYTSPISGNWMLPKEKVEEKGHQKRKRTEPEPPPASPSTGGRCGFCRKELKQTSHTHWLL</sequence>
<dbReference type="AlphaFoldDB" id="A0A8M1HKE4"/>
<dbReference type="OrthoDB" id="8931359at2759"/>
<evidence type="ECO:0000313" key="2">
    <source>
        <dbReference type="Proteomes" id="UP000515150"/>
    </source>
</evidence>
<organism evidence="2 3">
    <name type="scientific">Betta splendens</name>
    <name type="common">Siamese fighting fish</name>
    <dbReference type="NCBI Taxonomy" id="158456"/>
    <lineage>
        <taxon>Eukaryota</taxon>
        <taxon>Metazoa</taxon>
        <taxon>Chordata</taxon>
        <taxon>Craniata</taxon>
        <taxon>Vertebrata</taxon>
        <taxon>Euteleostomi</taxon>
        <taxon>Actinopterygii</taxon>
        <taxon>Neopterygii</taxon>
        <taxon>Teleostei</taxon>
        <taxon>Neoteleostei</taxon>
        <taxon>Acanthomorphata</taxon>
        <taxon>Anabantaria</taxon>
        <taxon>Anabantiformes</taxon>
        <taxon>Anabantoidei</taxon>
        <taxon>Osphronemidae</taxon>
        <taxon>Betta</taxon>
    </lineage>
</organism>
<dbReference type="Proteomes" id="UP000515150">
    <property type="component" value="Chromosome 11"/>
</dbReference>
<reference evidence="3" key="1">
    <citation type="submission" date="2025-08" db="UniProtKB">
        <authorList>
            <consortium name="RefSeq"/>
        </authorList>
    </citation>
    <scope>IDENTIFICATION</scope>
</reference>
<name>A0A8M1HKE4_BETSP</name>
<feature type="region of interest" description="Disordered" evidence="1">
    <location>
        <begin position="122"/>
        <end position="204"/>
    </location>
</feature>